<gene>
    <name evidence="6" type="ORF">NZD86_10630</name>
</gene>
<evidence type="ECO:0000256" key="4">
    <source>
        <dbReference type="PROSITE-ProRule" id="PRU00335"/>
    </source>
</evidence>
<dbReference type="PANTHER" id="PTHR30055:SF234">
    <property type="entry name" value="HTH-TYPE TRANSCRIPTIONAL REGULATOR BETI"/>
    <property type="match status" value="1"/>
</dbReference>
<dbReference type="Proteomes" id="UP001164803">
    <property type="component" value="Chromosome"/>
</dbReference>
<dbReference type="SUPFAM" id="SSF46689">
    <property type="entry name" value="Homeodomain-like"/>
    <property type="match status" value="1"/>
</dbReference>
<dbReference type="Pfam" id="PF00440">
    <property type="entry name" value="TetR_N"/>
    <property type="match status" value="1"/>
</dbReference>
<dbReference type="InterPro" id="IPR036271">
    <property type="entry name" value="Tet_transcr_reg_TetR-rel_C_sf"/>
</dbReference>
<dbReference type="RefSeq" id="WP_268046501.1">
    <property type="nucleotide sequence ID" value="NZ_CP104064.1"/>
</dbReference>
<evidence type="ECO:0000313" key="7">
    <source>
        <dbReference type="Proteomes" id="UP001164803"/>
    </source>
</evidence>
<dbReference type="Gene3D" id="1.10.357.10">
    <property type="entry name" value="Tetracycline Repressor, domain 2"/>
    <property type="match status" value="1"/>
</dbReference>
<dbReference type="PANTHER" id="PTHR30055">
    <property type="entry name" value="HTH-TYPE TRANSCRIPTIONAL REGULATOR RUTR"/>
    <property type="match status" value="1"/>
</dbReference>
<evidence type="ECO:0000256" key="3">
    <source>
        <dbReference type="ARBA" id="ARBA00023163"/>
    </source>
</evidence>
<evidence type="ECO:0000313" key="6">
    <source>
        <dbReference type="EMBL" id="WAH38892.1"/>
    </source>
</evidence>
<reference evidence="6" key="1">
    <citation type="submission" date="2022-08" db="EMBL/GenBank/DDBJ databases">
        <title>Alicyclobacillus dauci DSM2870, complete genome.</title>
        <authorList>
            <person name="Wang Q."/>
            <person name="Cai R."/>
            <person name="Wang Z."/>
        </authorList>
    </citation>
    <scope>NUCLEOTIDE SEQUENCE</scope>
    <source>
        <strain evidence="6">DSM 28700</strain>
    </source>
</reference>
<accession>A0ABY6Z7M7</accession>
<dbReference type="PROSITE" id="PS50977">
    <property type="entry name" value="HTH_TETR_2"/>
    <property type="match status" value="1"/>
</dbReference>
<feature type="domain" description="HTH tetR-type" evidence="5">
    <location>
        <begin position="11"/>
        <end position="71"/>
    </location>
</feature>
<proteinExistence type="predicted"/>
<keyword evidence="1" id="KW-0805">Transcription regulation</keyword>
<dbReference type="PRINTS" id="PR00455">
    <property type="entry name" value="HTHTETR"/>
</dbReference>
<feature type="DNA-binding region" description="H-T-H motif" evidence="4">
    <location>
        <begin position="34"/>
        <end position="53"/>
    </location>
</feature>
<keyword evidence="2 4" id="KW-0238">DNA-binding</keyword>
<dbReference type="InterPro" id="IPR009057">
    <property type="entry name" value="Homeodomain-like_sf"/>
</dbReference>
<evidence type="ECO:0000256" key="1">
    <source>
        <dbReference type="ARBA" id="ARBA00023015"/>
    </source>
</evidence>
<dbReference type="SUPFAM" id="SSF48498">
    <property type="entry name" value="Tetracyclin repressor-like, C-terminal domain"/>
    <property type="match status" value="1"/>
</dbReference>
<organism evidence="6 7">
    <name type="scientific">Alicyclobacillus dauci</name>
    <dbReference type="NCBI Taxonomy" id="1475485"/>
    <lineage>
        <taxon>Bacteria</taxon>
        <taxon>Bacillati</taxon>
        <taxon>Bacillota</taxon>
        <taxon>Bacilli</taxon>
        <taxon>Bacillales</taxon>
        <taxon>Alicyclobacillaceae</taxon>
        <taxon>Alicyclobacillus</taxon>
    </lineage>
</organism>
<keyword evidence="7" id="KW-1185">Reference proteome</keyword>
<dbReference type="EMBL" id="CP104064">
    <property type="protein sequence ID" value="WAH38892.1"/>
    <property type="molecule type" value="Genomic_DNA"/>
</dbReference>
<dbReference type="InterPro" id="IPR001647">
    <property type="entry name" value="HTH_TetR"/>
</dbReference>
<dbReference type="InterPro" id="IPR050109">
    <property type="entry name" value="HTH-type_TetR-like_transc_reg"/>
</dbReference>
<protein>
    <submittedName>
        <fullName evidence="6">TetR/AcrR family transcriptional regulator</fullName>
    </submittedName>
</protein>
<evidence type="ECO:0000256" key="2">
    <source>
        <dbReference type="ARBA" id="ARBA00023125"/>
    </source>
</evidence>
<name>A0ABY6Z7M7_9BACL</name>
<evidence type="ECO:0000259" key="5">
    <source>
        <dbReference type="PROSITE" id="PS50977"/>
    </source>
</evidence>
<keyword evidence="3" id="KW-0804">Transcription</keyword>
<sequence>MPTKWHEEQRHKNREDILSAAEEVFLENDFSGVGMKDIVARAGVSRVTVYKHFNSIDELAFEVQMQLMCSLNKFILSRSPTTGSAIERLYQQLLGWVDYAREHPNHFRYMGFFDHYYRDRYPSEELRIRYHRFVTELPTPLKVLREGVQDGTVRTDLDLERVSATIVHSMTSLLQRITSRGEIIKEQHDVDPLELSIVQVSMIIQSIMRTPTQK</sequence>